<evidence type="ECO:0000313" key="3">
    <source>
        <dbReference type="WBParaSite" id="OFLC_0000516401-mRNA-1"/>
    </source>
</evidence>
<evidence type="ECO:0000313" key="1">
    <source>
        <dbReference type="EMBL" id="VDO42254.1"/>
    </source>
</evidence>
<accession>A0A183HCF3</accession>
<dbReference type="STRING" id="387005.A0A183HCF3"/>
<gene>
    <name evidence="1" type="ORF">OFLC_LOCUS5166</name>
</gene>
<reference evidence="1 2" key="2">
    <citation type="submission" date="2018-11" db="EMBL/GenBank/DDBJ databases">
        <authorList>
            <consortium name="Pathogen Informatics"/>
        </authorList>
    </citation>
    <scope>NUCLEOTIDE SEQUENCE [LARGE SCALE GENOMIC DNA]</scope>
</reference>
<dbReference type="Proteomes" id="UP000267606">
    <property type="component" value="Unassembled WGS sequence"/>
</dbReference>
<proteinExistence type="predicted"/>
<dbReference type="WBParaSite" id="OFLC_0000516401-mRNA-1">
    <property type="protein sequence ID" value="OFLC_0000516401-mRNA-1"/>
    <property type="gene ID" value="OFLC_0000516401"/>
</dbReference>
<protein>
    <submittedName>
        <fullName evidence="3">Sfi1 spindle body domain-containing protein</fullName>
    </submittedName>
</protein>
<keyword evidence="2" id="KW-1185">Reference proteome</keyword>
<sequence length="301" mass="36305">MKDIGKSFLDDLVTEVVAETVRKIGENKIEEGVNYVKKRLKDISERLDKLWLKQFVDHWRKRIAYRKEQEQKKLELLGSFPSLLPVKSGLICRRRDDYSLDKAFIDFSSLFFEQKINVFIEKRHARIARKVLTKWHLWTQLQIEKREFFTTTYTTSPLKRRQRLYNNNNDDISKKNDDKIRLTVALAEVECERLKPFQTTYQIYNENEQQLSWYKSLVERSSLLLDYFDEKTLEKGVEIAERNMQRIDCTQRWIKNENHPGYSGSFDKFTFDQRNYKKTNEFSVENEEYHPPTKKEVKFQI</sequence>
<organism evidence="3">
    <name type="scientific">Onchocerca flexuosa</name>
    <dbReference type="NCBI Taxonomy" id="387005"/>
    <lineage>
        <taxon>Eukaryota</taxon>
        <taxon>Metazoa</taxon>
        <taxon>Ecdysozoa</taxon>
        <taxon>Nematoda</taxon>
        <taxon>Chromadorea</taxon>
        <taxon>Rhabditida</taxon>
        <taxon>Spirurina</taxon>
        <taxon>Spiruromorpha</taxon>
        <taxon>Filarioidea</taxon>
        <taxon>Onchocercidae</taxon>
        <taxon>Onchocerca</taxon>
    </lineage>
</organism>
<dbReference type="EMBL" id="UZAJ01004297">
    <property type="protein sequence ID" value="VDO42254.1"/>
    <property type="molecule type" value="Genomic_DNA"/>
</dbReference>
<evidence type="ECO:0000313" key="2">
    <source>
        <dbReference type="Proteomes" id="UP000267606"/>
    </source>
</evidence>
<name>A0A183HCF3_9BILA</name>
<reference evidence="3" key="1">
    <citation type="submission" date="2016-06" db="UniProtKB">
        <authorList>
            <consortium name="WormBaseParasite"/>
        </authorList>
    </citation>
    <scope>IDENTIFICATION</scope>
</reference>
<dbReference type="AlphaFoldDB" id="A0A183HCF3"/>